<dbReference type="GO" id="GO:0051536">
    <property type="term" value="F:iron-sulfur cluster binding"/>
    <property type="evidence" value="ECO:0007669"/>
    <property type="project" value="UniProtKB-KW"/>
</dbReference>
<comment type="catalytic activity">
    <reaction evidence="9">
        <text>(sulfur carrier)-H + L-cysteine = (sulfur carrier)-SH + L-alanine</text>
        <dbReference type="Rhea" id="RHEA:43892"/>
        <dbReference type="Rhea" id="RHEA-COMP:14737"/>
        <dbReference type="Rhea" id="RHEA-COMP:14739"/>
        <dbReference type="ChEBI" id="CHEBI:29917"/>
        <dbReference type="ChEBI" id="CHEBI:35235"/>
        <dbReference type="ChEBI" id="CHEBI:57972"/>
        <dbReference type="ChEBI" id="CHEBI:64428"/>
        <dbReference type="EC" id="2.8.1.7"/>
    </reaction>
</comment>
<dbReference type="EMBL" id="FRCT01000004">
    <property type="protein sequence ID" value="SHM39805.1"/>
    <property type="molecule type" value="Genomic_DNA"/>
</dbReference>
<dbReference type="EC" id="2.8.1.7" evidence="3"/>
<dbReference type="InterPro" id="IPR015421">
    <property type="entry name" value="PyrdxlP-dep_Trfase_major"/>
</dbReference>
<dbReference type="InterPro" id="IPR015422">
    <property type="entry name" value="PyrdxlP-dep_Trfase_small"/>
</dbReference>
<dbReference type="Proteomes" id="UP000184394">
    <property type="component" value="Unassembled WGS sequence"/>
</dbReference>
<evidence type="ECO:0000256" key="6">
    <source>
        <dbReference type="ARBA" id="ARBA00022898"/>
    </source>
</evidence>
<dbReference type="Gene3D" id="3.40.640.10">
    <property type="entry name" value="Type I PLP-dependent aspartate aminotransferase-like (Major domain)"/>
    <property type="match status" value="1"/>
</dbReference>
<dbReference type="InterPro" id="IPR015424">
    <property type="entry name" value="PyrdxlP-dep_Trfase"/>
</dbReference>
<dbReference type="PANTHER" id="PTHR11601:SF34">
    <property type="entry name" value="CYSTEINE DESULFURASE"/>
    <property type="match status" value="1"/>
</dbReference>
<dbReference type="PROSITE" id="PS00595">
    <property type="entry name" value="AA_TRANSFER_CLASS_5"/>
    <property type="match status" value="1"/>
</dbReference>
<name>A0A1M7IGM1_RUMFL</name>
<reference evidence="14 16" key="2">
    <citation type="submission" date="2016-11" db="EMBL/GenBank/DDBJ databases">
        <authorList>
            <person name="Jaros S."/>
            <person name="Januszkiewicz K."/>
            <person name="Wedrychowicz H."/>
        </authorList>
    </citation>
    <scope>NUCLEOTIDE SEQUENCE [LARGE SCALE GENOMIC DNA]</scope>
    <source>
        <strain evidence="14 16">Y1</strain>
    </source>
</reference>
<evidence type="ECO:0000256" key="7">
    <source>
        <dbReference type="ARBA" id="ARBA00023004"/>
    </source>
</evidence>
<evidence type="ECO:0000256" key="9">
    <source>
        <dbReference type="ARBA" id="ARBA00050776"/>
    </source>
</evidence>
<dbReference type="EMBL" id="FNWV01000009">
    <property type="protein sequence ID" value="SEH74042.1"/>
    <property type="molecule type" value="Genomic_DNA"/>
</dbReference>
<accession>A0A1M7IGM1</accession>
<evidence type="ECO:0000256" key="2">
    <source>
        <dbReference type="ARBA" id="ARBA00006490"/>
    </source>
</evidence>
<evidence type="ECO:0000313" key="16">
    <source>
        <dbReference type="Proteomes" id="UP000184394"/>
    </source>
</evidence>
<organism evidence="14 16">
    <name type="scientific">Ruminococcus flavefaciens</name>
    <dbReference type="NCBI Taxonomy" id="1265"/>
    <lineage>
        <taxon>Bacteria</taxon>
        <taxon>Bacillati</taxon>
        <taxon>Bacillota</taxon>
        <taxon>Clostridia</taxon>
        <taxon>Eubacteriales</taxon>
        <taxon>Oscillospiraceae</taxon>
        <taxon>Ruminococcus</taxon>
    </lineage>
</organism>
<evidence type="ECO:0000256" key="5">
    <source>
        <dbReference type="ARBA" id="ARBA00022723"/>
    </source>
</evidence>
<evidence type="ECO:0000313" key="14">
    <source>
        <dbReference type="EMBL" id="SHM39805.1"/>
    </source>
</evidence>
<keyword evidence="7" id="KW-0408">Iron</keyword>
<dbReference type="SUPFAM" id="SSF53383">
    <property type="entry name" value="PLP-dependent transferases"/>
    <property type="match status" value="1"/>
</dbReference>
<reference evidence="13 15" key="1">
    <citation type="submission" date="2016-10" db="EMBL/GenBank/DDBJ databases">
        <authorList>
            <person name="de Groot N.N."/>
        </authorList>
    </citation>
    <scope>NUCLEOTIDE SEQUENCE [LARGE SCALE GENOMIC DNA]</scope>
    <source>
        <strain evidence="13 15">YAD2003</strain>
    </source>
</reference>
<comment type="cofactor">
    <cofactor evidence="1 10">
        <name>pyridoxal 5'-phosphate</name>
        <dbReference type="ChEBI" id="CHEBI:597326"/>
    </cofactor>
</comment>
<evidence type="ECO:0000256" key="11">
    <source>
        <dbReference type="SAM" id="Coils"/>
    </source>
</evidence>
<comment type="similarity">
    <text evidence="2">Belongs to the class-V pyridoxal-phosphate-dependent aminotransferase family. NifS/IscS subfamily.</text>
</comment>
<dbReference type="InterPro" id="IPR000192">
    <property type="entry name" value="Aminotrans_V_dom"/>
</dbReference>
<dbReference type="Pfam" id="PF00266">
    <property type="entry name" value="Aminotran_5"/>
    <property type="match status" value="1"/>
</dbReference>
<evidence type="ECO:0000259" key="12">
    <source>
        <dbReference type="Pfam" id="PF00266"/>
    </source>
</evidence>
<keyword evidence="6" id="KW-0663">Pyridoxal phosphate</keyword>
<evidence type="ECO:0000256" key="3">
    <source>
        <dbReference type="ARBA" id="ARBA00012239"/>
    </source>
</evidence>
<dbReference type="InterPro" id="IPR020578">
    <property type="entry name" value="Aminotrans_V_PyrdxlP_BS"/>
</dbReference>
<gene>
    <name evidence="13" type="ORF">SAMN02910265_02409</name>
    <name evidence="14" type="ORF">SAMN04487860_104102</name>
</gene>
<keyword evidence="8" id="KW-0411">Iron-sulfur</keyword>
<evidence type="ECO:0000256" key="10">
    <source>
        <dbReference type="RuleBase" id="RU004504"/>
    </source>
</evidence>
<dbReference type="PIRSF" id="PIRSF005572">
    <property type="entry name" value="NifS"/>
    <property type="match status" value="1"/>
</dbReference>
<dbReference type="GO" id="GO:0031071">
    <property type="term" value="F:cysteine desulfurase activity"/>
    <property type="evidence" value="ECO:0007669"/>
    <property type="project" value="UniProtKB-EC"/>
</dbReference>
<feature type="coiled-coil region" evidence="11">
    <location>
        <begin position="247"/>
        <end position="277"/>
    </location>
</feature>
<keyword evidence="5" id="KW-0479">Metal-binding</keyword>
<dbReference type="GO" id="GO:0046872">
    <property type="term" value="F:metal ion binding"/>
    <property type="evidence" value="ECO:0007669"/>
    <property type="project" value="UniProtKB-KW"/>
</dbReference>
<sequence length="377" mass="41189">MKQFIYADNAATTKLDPVAYEAMLPWLKEEYANASQPYSFARSAKKAIAEARSLIARCINAEPEEIFFTSGGTESDNWAIKGAAFADTEHRAMITSQIEHHAVLRSCEAIERLGYPVIYLPVNKDGTVLPETLEQNITDNTRLVSVMFANNEIGTIQPIKDLVRIAHKHGTIFHTDAVQAVGHIPIDVQELGVDLLSASAHKFNGPKGIGFLYIRQGTSIVSFMDGGSQENALRAGTENVAAIVGMATALKENCDHLNENIEHIHELENQLITAMNESGVQYVRNGGNTILPGLLSLSFMNQSGETMLHRLDLKGIAISTGAACNGDNDEISHVLQAINLKEEFALGTIRVSIGKQCNEGDISEILNSLKQIIKIRH</sequence>
<dbReference type="Gene3D" id="3.90.1150.10">
    <property type="entry name" value="Aspartate Aminotransferase, domain 1"/>
    <property type="match status" value="1"/>
</dbReference>
<dbReference type="OrthoDB" id="9808002at2"/>
<evidence type="ECO:0000313" key="13">
    <source>
        <dbReference type="EMBL" id="SEH74042.1"/>
    </source>
</evidence>
<evidence type="ECO:0000256" key="4">
    <source>
        <dbReference type="ARBA" id="ARBA00022679"/>
    </source>
</evidence>
<dbReference type="InterPro" id="IPR016454">
    <property type="entry name" value="Cysteine_dSase"/>
</dbReference>
<proteinExistence type="inferred from homology"/>
<evidence type="ECO:0000256" key="8">
    <source>
        <dbReference type="ARBA" id="ARBA00023014"/>
    </source>
</evidence>
<feature type="domain" description="Aminotransferase class V" evidence="12">
    <location>
        <begin position="5"/>
        <end position="363"/>
    </location>
</feature>
<dbReference type="Gene3D" id="1.10.260.50">
    <property type="match status" value="1"/>
</dbReference>
<dbReference type="AlphaFoldDB" id="A0A1M7IGM1"/>
<keyword evidence="11" id="KW-0175">Coiled coil</keyword>
<dbReference type="RefSeq" id="WP_072949686.1">
    <property type="nucleotide sequence ID" value="NZ_FNWV01000009.1"/>
</dbReference>
<protein>
    <recommendedName>
        <fullName evidence="3">cysteine desulfurase</fullName>
        <ecNumber evidence="3">2.8.1.7</ecNumber>
    </recommendedName>
</protein>
<dbReference type="PANTHER" id="PTHR11601">
    <property type="entry name" value="CYSTEINE DESULFURYLASE FAMILY MEMBER"/>
    <property type="match status" value="1"/>
</dbReference>
<keyword evidence="4" id="KW-0808">Transferase</keyword>
<dbReference type="FunFam" id="3.40.640.10:FF:000084">
    <property type="entry name" value="IscS-like cysteine desulfurase"/>
    <property type="match status" value="1"/>
</dbReference>
<evidence type="ECO:0000256" key="1">
    <source>
        <dbReference type="ARBA" id="ARBA00001933"/>
    </source>
</evidence>
<evidence type="ECO:0000313" key="15">
    <source>
        <dbReference type="Proteomes" id="UP000183190"/>
    </source>
</evidence>
<dbReference type="Proteomes" id="UP000183190">
    <property type="component" value="Unassembled WGS sequence"/>
</dbReference>